<comment type="subcellular location">
    <subcellularLocation>
        <location evidence="1">Endoplasmic reticulum membrane</location>
        <topology evidence="1">Multi-pass membrane protein</topology>
    </subcellularLocation>
</comment>
<evidence type="ECO:0000256" key="4">
    <source>
        <dbReference type="ARBA" id="ARBA00022676"/>
    </source>
</evidence>
<evidence type="ECO:0000256" key="3">
    <source>
        <dbReference type="ARBA" id="ARBA00022502"/>
    </source>
</evidence>
<dbReference type="GO" id="GO:0016020">
    <property type="term" value="C:membrane"/>
    <property type="evidence" value="ECO:0007669"/>
    <property type="project" value="GOC"/>
</dbReference>
<dbReference type="Proteomes" id="UP000230292">
    <property type="component" value="Unassembled WGS sequence"/>
</dbReference>
<dbReference type="InterPro" id="IPR007315">
    <property type="entry name" value="PIG-V/Gpi18"/>
</dbReference>
<feature type="transmembrane region" description="Helical" evidence="10">
    <location>
        <begin position="278"/>
        <end position="299"/>
    </location>
</feature>
<evidence type="ECO:0000256" key="8">
    <source>
        <dbReference type="ARBA" id="ARBA00022989"/>
    </source>
</evidence>
<dbReference type="PANTHER" id="PTHR12468">
    <property type="entry name" value="GPI MANNOSYLTRANSFERASE 2"/>
    <property type="match status" value="1"/>
</dbReference>
<proteinExistence type="predicted"/>
<evidence type="ECO:0008006" key="13">
    <source>
        <dbReference type="Google" id="ProtNLM"/>
    </source>
</evidence>
<protein>
    <recommendedName>
        <fullName evidence="13">Glycosyltransferase RgtA/B/C/D-like domain-containing protein</fullName>
    </recommendedName>
</protein>
<keyword evidence="5" id="KW-0808">Transferase</keyword>
<dbReference type="UniPathway" id="UPA00196"/>
<feature type="transmembrane region" description="Helical" evidence="10">
    <location>
        <begin position="101"/>
        <end position="124"/>
    </location>
</feature>
<dbReference type="GO" id="GO:0006506">
    <property type="term" value="P:GPI anchor biosynthetic process"/>
    <property type="evidence" value="ECO:0007669"/>
    <property type="project" value="UniProtKB-UniPathway"/>
</dbReference>
<feature type="transmembrane region" description="Helical" evidence="10">
    <location>
        <begin position="175"/>
        <end position="200"/>
    </location>
</feature>
<evidence type="ECO:0000256" key="9">
    <source>
        <dbReference type="ARBA" id="ARBA00023136"/>
    </source>
</evidence>
<dbReference type="GO" id="GO:0000009">
    <property type="term" value="F:alpha-1,6-mannosyltransferase activity"/>
    <property type="evidence" value="ECO:0007669"/>
    <property type="project" value="InterPro"/>
</dbReference>
<feature type="transmembrane region" description="Helical" evidence="10">
    <location>
        <begin position="212"/>
        <end position="232"/>
    </location>
</feature>
<evidence type="ECO:0000256" key="2">
    <source>
        <dbReference type="ARBA" id="ARBA00004687"/>
    </source>
</evidence>
<name>A0A2M7H583_9BACT</name>
<sequence length="375" mass="43083">MLRRKDLYQVALVTMIVKVIVLIIIGVAALKLPSCDICYVENFVHTFQIDRPVLRSYQTWDAQLYLEVAQYWYRPDHQSIVFYPLFPLLIKLVTPLAFGNAFVAGMLVSAVASVTAMIVLFALVEKLHSREIAWRTVLILLAFPTAFYFHLIYSEGLFLLIVCVGFLAVVKRQRALAVAAHLLMPLTRLQGMMVGGAHIMSAVFTRKQWRDSLLAAAAAFSGFGIYLLFMWVTTGSPFAAFTLQGSHYKNYSVSTLFHPLDWARNNILYFQPGSIVGFTYQLVNRAFFWLFLVLLPLVYYRVRRDLFWFTLILGGVTILSGNLVSWPRYMLTLFPLFIPLAYFLKTRIRLVSWCIATVSLQIFFLMLHSQNYWFA</sequence>
<feature type="transmembrane region" description="Helical" evidence="10">
    <location>
        <begin position="136"/>
        <end position="169"/>
    </location>
</feature>
<dbReference type="EMBL" id="PFGC01000007">
    <property type="protein sequence ID" value="PIW37386.1"/>
    <property type="molecule type" value="Genomic_DNA"/>
</dbReference>
<evidence type="ECO:0000256" key="5">
    <source>
        <dbReference type="ARBA" id="ARBA00022679"/>
    </source>
</evidence>
<dbReference type="AlphaFoldDB" id="A0A2M7H583"/>
<organism evidence="11 12">
    <name type="scientific">Candidatus Kerfeldbacteria bacterium CG15_BIG_FIL_POST_REV_8_21_14_020_45_12</name>
    <dbReference type="NCBI Taxonomy" id="2014247"/>
    <lineage>
        <taxon>Bacteria</taxon>
        <taxon>Candidatus Kerfeldiibacteriota</taxon>
    </lineage>
</organism>
<reference evidence="11 12" key="1">
    <citation type="submission" date="2017-09" db="EMBL/GenBank/DDBJ databases">
        <title>Depth-based differentiation of microbial function through sediment-hosted aquifers and enrichment of novel symbionts in the deep terrestrial subsurface.</title>
        <authorList>
            <person name="Probst A.J."/>
            <person name="Ladd B."/>
            <person name="Jarett J.K."/>
            <person name="Geller-Mcgrath D.E."/>
            <person name="Sieber C.M."/>
            <person name="Emerson J.B."/>
            <person name="Anantharaman K."/>
            <person name="Thomas B.C."/>
            <person name="Malmstrom R."/>
            <person name="Stieglmeier M."/>
            <person name="Klingl A."/>
            <person name="Woyke T."/>
            <person name="Ryan C.M."/>
            <person name="Banfield J.F."/>
        </authorList>
    </citation>
    <scope>NUCLEOTIDE SEQUENCE [LARGE SCALE GENOMIC DNA]</scope>
    <source>
        <strain evidence="11">CG15_BIG_FIL_POST_REV_8_21_14_020_45_12</strain>
    </source>
</reference>
<feature type="transmembrane region" description="Helical" evidence="10">
    <location>
        <begin position="306"/>
        <end position="323"/>
    </location>
</feature>
<keyword evidence="6 10" id="KW-0812">Transmembrane</keyword>
<gene>
    <name evidence="11" type="ORF">COW24_00415</name>
</gene>
<evidence type="ECO:0000313" key="11">
    <source>
        <dbReference type="EMBL" id="PIW37386.1"/>
    </source>
</evidence>
<dbReference type="GO" id="GO:0031501">
    <property type="term" value="C:mannosyltransferase complex"/>
    <property type="evidence" value="ECO:0007669"/>
    <property type="project" value="TreeGrafter"/>
</dbReference>
<evidence type="ECO:0000256" key="7">
    <source>
        <dbReference type="ARBA" id="ARBA00022824"/>
    </source>
</evidence>
<evidence type="ECO:0000256" key="6">
    <source>
        <dbReference type="ARBA" id="ARBA00022692"/>
    </source>
</evidence>
<evidence type="ECO:0000256" key="1">
    <source>
        <dbReference type="ARBA" id="ARBA00004477"/>
    </source>
</evidence>
<feature type="transmembrane region" description="Helical" evidence="10">
    <location>
        <begin position="7"/>
        <end position="30"/>
    </location>
</feature>
<comment type="caution">
    <text evidence="11">The sequence shown here is derived from an EMBL/GenBank/DDBJ whole genome shotgun (WGS) entry which is preliminary data.</text>
</comment>
<keyword evidence="9 10" id="KW-0472">Membrane</keyword>
<keyword evidence="7" id="KW-0256">Endoplasmic reticulum</keyword>
<dbReference type="GO" id="GO:0004376">
    <property type="term" value="F:GPI mannosyltransferase activity"/>
    <property type="evidence" value="ECO:0007669"/>
    <property type="project" value="InterPro"/>
</dbReference>
<feature type="transmembrane region" description="Helical" evidence="10">
    <location>
        <begin position="351"/>
        <end position="369"/>
    </location>
</feature>
<accession>A0A2M7H583</accession>
<dbReference type="PANTHER" id="PTHR12468:SF2">
    <property type="entry name" value="GPI MANNOSYLTRANSFERASE 2"/>
    <property type="match status" value="1"/>
</dbReference>
<keyword evidence="3" id="KW-0337">GPI-anchor biosynthesis</keyword>
<evidence type="ECO:0000256" key="10">
    <source>
        <dbReference type="SAM" id="Phobius"/>
    </source>
</evidence>
<keyword evidence="8 10" id="KW-1133">Transmembrane helix</keyword>
<evidence type="ECO:0000313" key="12">
    <source>
        <dbReference type="Proteomes" id="UP000230292"/>
    </source>
</evidence>
<comment type="pathway">
    <text evidence="2">Glycolipid biosynthesis; glycosylphosphatidylinositol-anchor biosynthesis.</text>
</comment>
<keyword evidence="4" id="KW-0328">Glycosyltransferase</keyword>